<evidence type="ECO:0000313" key="3">
    <source>
        <dbReference type="Proteomes" id="UP000265080"/>
    </source>
</evidence>
<evidence type="ECO:0000313" key="2">
    <source>
        <dbReference type="Ensembl" id="ENSAPEP00000033613.1"/>
    </source>
</evidence>
<feature type="compositionally biased region" description="Polar residues" evidence="1">
    <location>
        <begin position="10"/>
        <end position="23"/>
    </location>
</feature>
<protein>
    <recommendedName>
        <fullName evidence="4">HAT C-terminal dimerisation domain-containing protein</fullName>
    </recommendedName>
</protein>
<keyword evidence="3" id="KW-1185">Reference proteome</keyword>
<reference evidence="2" key="2">
    <citation type="submission" date="2025-08" db="UniProtKB">
        <authorList>
            <consortium name="Ensembl"/>
        </authorList>
    </citation>
    <scope>IDENTIFICATION</scope>
</reference>
<dbReference type="Proteomes" id="UP000265080">
    <property type="component" value="Chromosome 12"/>
</dbReference>
<reference evidence="2" key="3">
    <citation type="submission" date="2025-09" db="UniProtKB">
        <authorList>
            <consortium name="Ensembl"/>
        </authorList>
    </citation>
    <scope>IDENTIFICATION</scope>
</reference>
<sequence>GPHNWAKRQQAPQVSYASMSSSVGRGEGHHHYTGIHKQLDQPSTKFCKYREDYIQYGFTSIIVNEVLAHESLKPVKILRHLKTKHSCLAAKSTNFLLKRQRIDIKCKSLDVSNFANLLVFVRYSFDGKLNKDMLFCAPLEAKCTGVDIFTKLDSELQEEGLSWGECIGVCTDSCSPPSAVNWDWSIRACCSTQKSNGFCEGKFSSRLYKLWDKVCLCLVVHGSQLMYLSRIFNKLSGLNMSLQGENILDRWTAQVEMDRINMFPELEEFMKENNLSVKTVKEFITSHLQALLEHFNKFFPEEMAPEKYDWIRSPFTVVTTSHLSSDMEDTLVELSSDRTVKIAFNSKPLSEFWISVEKEYPQLSRAAMAILMTFGCTYLCEKTVSALTYINNKYRWCLNVIDLLCSTHSAHPSH</sequence>
<feature type="region of interest" description="Disordered" evidence="1">
    <location>
        <begin position="1"/>
        <end position="36"/>
    </location>
</feature>
<accession>A0A3P8UDJ0</accession>
<evidence type="ECO:0000256" key="1">
    <source>
        <dbReference type="SAM" id="MobiDB-lite"/>
    </source>
</evidence>
<evidence type="ECO:0008006" key="4">
    <source>
        <dbReference type="Google" id="ProtNLM"/>
    </source>
</evidence>
<dbReference type="InterPro" id="IPR012337">
    <property type="entry name" value="RNaseH-like_sf"/>
</dbReference>
<dbReference type="STRING" id="161767.ENSAPEP00000033613"/>
<proteinExistence type="predicted"/>
<dbReference type="GeneTree" id="ENSGT00940000160436"/>
<reference evidence="2 3" key="1">
    <citation type="submission" date="2018-03" db="EMBL/GenBank/DDBJ databases">
        <title>Finding Nemo's genes: A chromosome-scale reference assembly of the genome of the orange clownfish Amphiprion percula.</title>
        <authorList>
            <person name="Lehmann R."/>
        </authorList>
    </citation>
    <scope>NUCLEOTIDE SEQUENCE</scope>
</reference>
<dbReference type="PANTHER" id="PTHR45913">
    <property type="entry name" value="EPM2A-INTERACTING PROTEIN 1"/>
    <property type="match status" value="1"/>
</dbReference>
<dbReference type="AlphaFoldDB" id="A0A3P8UDJ0"/>
<name>A0A3P8UDJ0_AMPPE</name>
<organism evidence="2 3">
    <name type="scientific">Amphiprion percula</name>
    <name type="common">Orange clownfish</name>
    <name type="synonym">Lutjanus percula</name>
    <dbReference type="NCBI Taxonomy" id="161767"/>
    <lineage>
        <taxon>Eukaryota</taxon>
        <taxon>Metazoa</taxon>
        <taxon>Chordata</taxon>
        <taxon>Craniata</taxon>
        <taxon>Vertebrata</taxon>
        <taxon>Euteleostomi</taxon>
        <taxon>Actinopterygii</taxon>
        <taxon>Neopterygii</taxon>
        <taxon>Teleostei</taxon>
        <taxon>Neoteleostei</taxon>
        <taxon>Acanthomorphata</taxon>
        <taxon>Ovalentaria</taxon>
        <taxon>Pomacentridae</taxon>
        <taxon>Amphiprion</taxon>
    </lineage>
</organism>
<dbReference type="PANTHER" id="PTHR45913:SF19">
    <property type="entry name" value="LOW QUALITY PROTEIN: ZINC FINGER BED DOMAIN-CONTAINING PROTEIN 5-LIKE"/>
    <property type="match status" value="1"/>
</dbReference>
<dbReference type="SUPFAM" id="SSF53098">
    <property type="entry name" value="Ribonuclease H-like"/>
    <property type="match status" value="1"/>
</dbReference>
<dbReference type="Ensembl" id="ENSAPET00000034493.1">
    <property type="protein sequence ID" value="ENSAPEP00000033613.1"/>
    <property type="gene ID" value="ENSAPEG00000023863.1"/>
</dbReference>